<accession>A0A6N9TIN6</accession>
<evidence type="ECO:0000313" key="10">
    <source>
        <dbReference type="EMBL" id="NDW16362.1"/>
    </source>
</evidence>
<dbReference type="Gene3D" id="1.10.1020.10">
    <property type="entry name" value="Adenine-specific Methyltransferase, Domain 2"/>
    <property type="match status" value="1"/>
</dbReference>
<dbReference type="NCBIfam" id="TIGR00571">
    <property type="entry name" value="dam"/>
    <property type="match status" value="1"/>
</dbReference>
<dbReference type="EC" id="2.1.1.72" evidence="2 8"/>
<evidence type="ECO:0000256" key="4">
    <source>
        <dbReference type="ARBA" id="ARBA00022679"/>
    </source>
</evidence>
<dbReference type="Gene3D" id="3.40.50.150">
    <property type="entry name" value="Vaccinia Virus protein VP39"/>
    <property type="match status" value="1"/>
</dbReference>
<dbReference type="SUPFAM" id="SSF53335">
    <property type="entry name" value="S-adenosyl-L-methionine-dependent methyltransferases"/>
    <property type="match status" value="1"/>
</dbReference>
<dbReference type="GO" id="GO:1904047">
    <property type="term" value="F:S-adenosyl-L-methionine binding"/>
    <property type="evidence" value="ECO:0007669"/>
    <property type="project" value="TreeGrafter"/>
</dbReference>
<evidence type="ECO:0000256" key="8">
    <source>
        <dbReference type="RuleBase" id="RU361257"/>
    </source>
</evidence>
<comment type="caution">
    <text evidence="10">The sequence shown here is derived from an EMBL/GenBank/DDBJ whole genome shotgun (WGS) entry which is preliminary data.</text>
</comment>
<dbReference type="PANTHER" id="PTHR30481">
    <property type="entry name" value="DNA ADENINE METHYLASE"/>
    <property type="match status" value="1"/>
</dbReference>
<feature type="binding site" evidence="7">
    <location>
        <position position="12"/>
    </location>
    <ligand>
        <name>S-adenosyl-L-methionine</name>
        <dbReference type="ChEBI" id="CHEBI:59789"/>
    </ligand>
</feature>
<keyword evidence="11" id="KW-1185">Reference proteome</keyword>
<dbReference type="PROSITE" id="PS00092">
    <property type="entry name" value="N6_MTASE"/>
    <property type="match status" value="1"/>
</dbReference>
<dbReference type="InterPro" id="IPR023095">
    <property type="entry name" value="Ade_MeTrfase_dom_2"/>
</dbReference>
<dbReference type="InterPro" id="IPR002052">
    <property type="entry name" value="DNA_methylase_N6_adenine_CS"/>
</dbReference>
<reference evidence="10 11" key="1">
    <citation type="submission" date="2020-01" db="EMBL/GenBank/DDBJ databases">
        <title>Genomes of bacteria type strains.</title>
        <authorList>
            <person name="Chen J."/>
            <person name="Zhu S."/>
            <person name="Yang J."/>
        </authorList>
    </citation>
    <scope>NUCLEOTIDE SEQUENCE [LARGE SCALE GENOMIC DNA]</scope>
    <source>
        <strain evidence="10 11">LMG 24078</strain>
    </source>
</reference>
<evidence type="ECO:0000256" key="2">
    <source>
        <dbReference type="ARBA" id="ARBA00011900"/>
    </source>
</evidence>
<comment type="catalytic activity">
    <reaction evidence="6 8">
        <text>a 2'-deoxyadenosine in DNA + S-adenosyl-L-methionine = an N(6)-methyl-2'-deoxyadenosine in DNA + S-adenosyl-L-homocysteine + H(+)</text>
        <dbReference type="Rhea" id="RHEA:15197"/>
        <dbReference type="Rhea" id="RHEA-COMP:12418"/>
        <dbReference type="Rhea" id="RHEA-COMP:12419"/>
        <dbReference type="ChEBI" id="CHEBI:15378"/>
        <dbReference type="ChEBI" id="CHEBI:57856"/>
        <dbReference type="ChEBI" id="CHEBI:59789"/>
        <dbReference type="ChEBI" id="CHEBI:90615"/>
        <dbReference type="ChEBI" id="CHEBI:90616"/>
        <dbReference type="EC" id="2.1.1.72"/>
    </reaction>
</comment>
<keyword evidence="5 8" id="KW-0949">S-adenosyl-L-methionine</keyword>
<evidence type="ECO:0000256" key="6">
    <source>
        <dbReference type="ARBA" id="ARBA00047942"/>
    </source>
</evidence>
<keyword evidence="4 8" id="KW-0808">Transferase</keyword>
<dbReference type="InterPro" id="IPR029063">
    <property type="entry name" value="SAM-dependent_MTases_sf"/>
</dbReference>
<keyword evidence="3 8" id="KW-0489">Methyltransferase</keyword>
<proteinExistence type="inferred from homology"/>
<dbReference type="GO" id="GO:0009007">
    <property type="term" value="F:site-specific DNA-methyltransferase (adenine-specific) activity"/>
    <property type="evidence" value="ECO:0007669"/>
    <property type="project" value="UniProtKB-UniRule"/>
</dbReference>
<name>A0A6N9TIN6_9ALTE</name>
<feature type="binding site" evidence="7">
    <location>
        <position position="56"/>
    </location>
    <ligand>
        <name>S-adenosyl-L-methionine</name>
        <dbReference type="ChEBI" id="CHEBI:59789"/>
    </ligand>
</feature>
<dbReference type="GO" id="GO:0009307">
    <property type="term" value="P:DNA restriction-modification system"/>
    <property type="evidence" value="ECO:0007669"/>
    <property type="project" value="InterPro"/>
</dbReference>
<dbReference type="AlphaFoldDB" id="A0A6N9TIN6"/>
<evidence type="ECO:0000313" key="11">
    <source>
        <dbReference type="Proteomes" id="UP000471381"/>
    </source>
</evidence>
<dbReference type="GO" id="GO:0043565">
    <property type="term" value="F:sequence-specific DNA binding"/>
    <property type="evidence" value="ECO:0007669"/>
    <property type="project" value="TreeGrafter"/>
</dbReference>
<dbReference type="EMBL" id="JAAAWO010000009">
    <property type="protein sequence ID" value="NDW16362.1"/>
    <property type="molecule type" value="Genomic_DNA"/>
</dbReference>
<dbReference type="PIRSF" id="PIRSF000398">
    <property type="entry name" value="M_m6A_EcoRV"/>
    <property type="match status" value="1"/>
</dbReference>
<dbReference type="RefSeq" id="WP_163107005.1">
    <property type="nucleotide sequence ID" value="NZ_JAAAWO010000009.1"/>
</dbReference>
<dbReference type="InterPro" id="IPR012263">
    <property type="entry name" value="M_m6A_EcoRV"/>
</dbReference>
<protein>
    <recommendedName>
        <fullName evidence="2 8">Site-specific DNA-methyltransferase (adenine-specific)</fullName>
        <ecNumber evidence="2 8">2.1.1.72</ecNumber>
    </recommendedName>
</protein>
<evidence type="ECO:0000256" key="5">
    <source>
        <dbReference type="ARBA" id="ARBA00022691"/>
    </source>
</evidence>
<dbReference type="GO" id="GO:0032259">
    <property type="term" value="P:methylation"/>
    <property type="evidence" value="ECO:0007669"/>
    <property type="project" value="UniProtKB-KW"/>
</dbReference>
<dbReference type="PRINTS" id="PR00505">
    <property type="entry name" value="D12N6MTFRASE"/>
</dbReference>
<dbReference type="Proteomes" id="UP000471381">
    <property type="component" value="Unassembled WGS sequence"/>
</dbReference>
<dbReference type="InterPro" id="IPR012327">
    <property type="entry name" value="MeTrfase_D12"/>
</dbReference>
<dbReference type="Pfam" id="PF02086">
    <property type="entry name" value="MethyltransfD12"/>
    <property type="match status" value="1"/>
</dbReference>
<organism evidence="10 11">
    <name type="scientific">Alteromonas genovensis</name>
    <dbReference type="NCBI Taxonomy" id="471225"/>
    <lineage>
        <taxon>Bacteria</taxon>
        <taxon>Pseudomonadati</taxon>
        <taxon>Pseudomonadota</taxon>
        <taxon>Gammaproteobacteria</taxon>
        <taxon>Alteromonadales</taxon>
        <taxon>Alteromonadaceae</taxon>
        <taxon>Alteromonas/Salinimonas group</taxon>
        <taxon>Alteromonas</taxon>
    </lineage>
</organism>
<sequence>MMQKKNRAFLKWAGGKYSLVEHIQARLPQANKLIEPFVGAGSVFLNTQYKRYLLNDINPDLINLYNFLKAQPDALINDARDFFSTARNNEPMYYALREEFNKTEDEYYRAILFLYLNRHGYNGLCRYSLQGRFNVPFGRYKKPYFPEHEMFVFSEKSQKATFTCLPFEKVFTRARQGNVIYCDPPYAPISKTAAFTSYASHSFGQEAQEKLAKLAAKTSQKRGIPVLVSNHDLPLTRDLYQGADFSMLSVKRSISQNGAKRNPVDEILAFFPPVMPSAKKAKGAKGARKAKKPALNLSAVQTSKSNTS</sequence>
<feature type="compositionally biased region" description="Polar residues" evidence="9">
    <location>
        <begin position="298"/>
        <end position="308"/>
    </location>
</feature>
<evidence type="ECO:0000256" key="7">
    <source>
        <dbReference type="PIRSR" id="PIRSR000398-1"/>
    </source>
</evidence>
<dbReference type="GO" id="GO:0006298">
    <property type="term" value="P:mismatch repair"/>
    <property type="evidence" value="ECO:0007669"/>
    <property type="project" value="TreeGrafter"/>
</dbReference>
<evidence type="ECO:0000256" key="9">
    <source>
        <dbReference type="SAM" id="MobiDB-lite"/>
    </source>
</evidence>
<evidence type="ECO:0000256" key="1">
    <source>
        <dbReference type="ARBA" id="ARBA00006594"/>
    </source>
</evidence>
<comment type="similarity">
    <text evidence="1 8">Belongs to the N(4)/N(6)-methyltransferase family.</text>
</comment>
<feature type="compositionally biased region" description="Basic residues" evidence="9">
    <location>
        <begin position="280"/>
        <end position="292"/>
    </location>
</feature>
<feature type="binding site" evidence="7">
    <location>
        <position position="16"/>
    </location>
    <ligand>
        <name>S-adenosyl-L-methionine</name>
        <dbReference type="ChEBI" id="CHEBI:59789"/>
    </ligand>
</feature>
<feature type="binding site" evidence="7">
    <location>
        <position position="183"/>
    </location>
    <ligand>
        <name>S-adenosyl-L-methionine</name>
        <dbReference type="ChEBI" id="CHEBI:59789"/>
    </ligand>
</feature>
<gene>
    <name evidence="10" type="ORF">GTQ48_12625</name>
</gene>
<dbReference type="PANTHER" id="PTHR30481:SF3">
    <property type="entry name" value="DNA ADENINE METHYLASE"/>
    <property type="match status" value="1"/>
</dbReference>
<evidence type="ECO:0000256" key="3">
    <source>
        <dbReference type="ARBA" id="ARBA00022603"/>
    </source>
</evidence>
<feature type="region of interest" description="Disordered" evidence="9">
    <location>
        <begin position="280"/>
        <end position="308"/>
    </location>
</feature>